<evidence type="ECO:0000256" key="8">
    <source>
        <dbReference type="ARBA" id="ARBA00047899"/>
    </source>
</evidence>
<dbReference type="SMART" id="SM00220">
    <property type="entry name" value="S_TKc"/>
    <property type="match status" value="1"/>
</dbReference>
<comment type="catalytic activity">
    <reaction evidence="9">
        <text>L-seryl-[protein] + ATP = O-phospho-L-seryl-[protein] + ADP + H(+)</text>
        <dbReference type="Rhea" id="RHEA:17989"/>
        <dbReference type="Rhea" id="RHEA-COMP:9863"/>
        <dbReference type="Rhea" id="RHEA-COMP:11604"/>
        <dbReference type="ChEBI" id="CHEBI:15378"/>
        <dbReference type="ChEBI" id="CHEBI:29999"/>
        <dbReference type="ChEBI" id="CHEBI:30616"/>
        <dbReference type="ChEBI" id="CHEBI:83421"/>
        <dbReference type="ChEBI" id="CHEBI:456216"/>
        <dbReference type="EC" id="2.7.11.1"/>
    </reaction>
</comment>
<dbReference type="FunFam" id="1.10.510.10:FF:000312">
    <property type="entry name" value="Serine/threonine-protein kinase OXI1"/>
    <property type="match status" value="1"/>
</dbReference>
<dbReference type="InterPro" id="IPR008271">
    <property type="entry name" value="Ser/Thr_kinase_AS"/>
</dbReference>
<dbReference type="Gene3D" id="1.10.510.10">
    <property type="entry name" value="Transferase(Phosphotransferase) domain 1"/>
    <property type="match status" value="2"/>
</dbReference>
<keyword evidence="4 12" id="KW-0808">Transferase</keyword>
<reference evidence="12 14" key="1">
    <citation type="journal article" date="2017" name="Nature">
        <title>The sunflower genome provides insights into oil metabolism, flowering and Asterid evolution.</title>
        <authorList>
            <person name="Badouin H."/>
            <person name="Gouzy J."/>
            <person name="Grassa C.J."/>
            <person name="Murat F."/>
            <person name="Staton S.E."/>
            <person name="Cottret L."/>
            <person name="Lelandais-Briere C."/>
            <person name="Owens G.L."/>
            <person name="Carrere S."/>
            <person name="Mayjonade B."/>
            <person name="Legrand L."/>
            <person name="Gill N."/>
            <person name="Kane N.C."/>
            <person name="Bowers J.E."/>
            <person name="Hubner S."/>
            <person name="Bellec A."/>
            <person name="Berard A."/>
            <person name="Berges H."/>
            <person name="Blanchet N."/>
            <person name="Boniface M.C."/>
            <person name="Brunel D."/>
            <person name="Catrice O."/>
            <person name="Chaidir N."/>
            <person name="Claudel C."/>
            <person name="Donnadieu C."/>
            <person name="Faraut T."/>
            <person name="Fievet G."/>
            <person name="Helmstetter N."/>
            <person name="King M."/>
            <person name="Knapp S.J."/>
            <person name="Lai Z."/>
            <person name="Le Paslier M.C."/>
            <person name="Lippi Y."/>
            <person name="Lorenzon L."/>
            <person name="Mandel J.R."/>
            <person name="Marage G."/>
            <person name="Marchand G."/>
            <person name="Marquand E."/>
            <person name="Bret-Mestries E."/>
            <person name="Morien E."/>
            <person name="Nambeesan S."/>
            <person name="Nguyen T."/>
            <person name="Pegot-Espagnet P."/>
            <person name="Pouilly N."/>
            <person name="Raftis F."/>
            <person name="Sallet E."/>
            <person name="Schiex T."/>
            <person name="Thomas J."/>
            <person name="Vandecasteele C."/>
            <person name="Vares D."/>
            <person name="Vear F."/>
            <person name="Vautrin S."/>
            <person name="Crespi M."/>
            <person name="Mangin B."/>
            <person name="Burke J.M."/>
            <person name="Salse J."/>
            <person name="Munos S."/>
            <person name="Vincourt P."/>
            <person name="Rieseberg L.H."/>
            <person name="Langlade N.B."/>
        </authorList>
    </citation>
    <scope>NUCLEOTIDE SEQUENCE [LARGE SCALE GENOMIC DNA]</scope>
    <source>
        <strain evidence="14">cv. SF193</strain>
        <tissue evidence="12">Leaves</tissue>
    </source>
</reference>
<gene>
    <name evidence="13" type="ORF">HannXRQ_Chr08g0231741</name>
    <name evidence="12" type="ORF">HanXRQr2_Chr08g0348501</name>
</gene>
<dbReference type="FunFam" id="1.10.510.10:FF:000294">
    <property type="entry name" value="Serine/threonine-protein kinase OXI1"/>
    <property type="match status" value="1"/>
</dbReference>
<dbReference type="GO" id="GO:0005737">
    <property type="term" value="C:cytoplasm"/>
    <property type="evidence" value="ECO:0000318"/>
    <property type="project" value="GO_Central"/>
</dbReference>
<dbReference type="EMBL" id="CM007897">
    <property type="protein sequence ID" value="OTG19228.1"/>
    <property type="molecule type" value="Genomic_DNA"/>
</dbReference>
<keyword evidence="3" id="KW-0723">Serine/threonine-protein kinase</keyword>
<dbReference type="PROSITE" id="PS00108">
    <property type="entry name" value="PROTEIN_KINASE_ST"/>
    <property type="match status" value="1"/>
</dbReference>
<evidence type="ECO:0000313" key="14">
    <source>
        <dbReference type="Proteomes" id="UP000215914"/>
    </source>
</evidence>
<dbReference type="Gramene" id="mRNA:HanXRQr2_Chr08g0348501">
    <property type="protein sequence ID" value="mRNA:HanXRQr2_Chr08g0348501"/>
    <property type="gene ID" value="HanXRQr2_Chr08g0348501"/>
</dbReference>
<evidence type="ECO:0000256" key="7">
    <source>
        <dbReference type="ARBA" id="ARBA00022840"/>
    </source>
</evidence>
<dbReference type="OrthoDB" id="432483at2759"/>
<dbReference type="GO" id="GO:0005524">
    <property type="term" value="F:ATP binding"/>
    <property type="evidence" value="ECO:0007669"/>
    <property type="project" value="UniProtKB-KW"/>
</dbReference>
<evidence type="ECO:0000256" key="9">
    <source>
        <dbReference type="ARBA" id="ARBA00048679"/>
    </source>
</evidence>
<feature type="domain" description="AGC-kinase C-terminal" evidence="11">
    <location>
        <begin position="323"/>
        <end position="379"/>
    </location>
</feature>
<protein>
    <recommendedName>
        <fullName evidence="2">non-specific serine/threonine protein kinase</fullName>
        <ecNumber evidence="2">2.7.11.1</ecNumber>
    </recommendedName>
</protein>
<keyword evidence="6 13" id="KW-0418">Kinase</keyword>
<evidence type="ECO:0000256" key="4">
    <source>
        <dbReference type="ARBA" id="ARBA00022679"/>
    </source>
</evidence>
<dbReference type="Proteomes" id="UP000215914">
    <property type="component" value="Chromosome 8"/>
</dbReference>
<evidence type="ECO:0000259" key="11">
    <source>
        <dbReference type="PROSITE" id="PS51285"/>
    </source>
</evidence>
<evidence type="ECO:0000256" key="2">
    <source>
        <dbReference type="ARBA" id="ARBA00012513"/>
    </source>
</evidence>
<sequence>MADDQIPAINLQELKVLSVLGRGGRGVVFLVRNNSSGGELLALKTILRDSIADKPKQILFEQEVLRLSQHPLLPKLRGVVSTDKIVGYAIDYCPGRDLNHLQKKQTEKMFSDNVIRFYAAELVIALEYLHNLGIIYRDLKPENVMIQENGHIMLIDFDLSTKLSLKSQSQSQTKSTQTVQLVKSEPKKLKNTHQFSFLCCGPTIPSEDSVHPESVNSDRVNSVSKSNSFVGTEEYIAPEMLTGTGHDFSLDWWCYGVVLHEMLYGKTPFKGANRKETFRNILSKMPELVGEPTALRDLIRKLLVKDPKRRISVEEIKGHDFFWGVDWERVLEICRPPFVPGPSDEEVGMDVNRIDIEAFVEGVFKGDGDVQEVDEFKKF</sequence>
<dbReference type="InterPro" id="IPR000961">
    <property type="entry name" value="AGC-kinase_C"/>
</dbReference>
<dbReference type="PANTHER" id="PTHR45637">
    <property type="entry name" value="FLIPPASE KINASE 1-RELATED"/>
    <property type="match status" value="1"/>
</dbReference>
<dbReference type="Gene3D" id="3.30.200.20">
    <property type="entry name" value="Phosphorylase Kinase, domain 1"/>
    <property type="match status" value="1"/>
</dbReference>
<evidence type="ECO:0000256" key="3">
    <source>
        <dbReference type="ARBA" id="ARBA00022527"/>
    </source>
</evidence>
<dbReference type="Pfam" id="PF00069">
    <property type="entry name" value="Pkinase"/>
    <property type="match status" value="2"/>
</dbReference>
<dbReference type="EMBL" id="MNCJ02000323">
    <property type="protein sequence ID" value="KAF5796187.1"/>
    <property type="molecule type" value="Genomic_DNA"/>
</dbReference>
<dbReference type="AlphaFoldDB" id="A0A251U793"/>
<comment type="similarity">
    <text evidence="1">Belongs to the protein kinase superfamily. AGC Ser/Thr protein kinase family.</text>
</comment>
<feature type="domain" description="Protein kinase" evidence="10">
    <location>
        <begin position="14"/>
        <end position="322"/>
    </location>
</feature>
<reference evidence="12" key="3">
    <citation type="submission" date="2020-06" db="EMBL/GenBank/DDBJ databases">
        <title>Helianthus annuus Genome sequencing and assembly Release 2.</title>
        <authorList>
            <person name="Gouzy J."/>
            <person name="Langlade N."/>
            <person name="Munos S."/>
        </authorList>
    </citation>
    <scope>NUCLEOTIDE SEQUENCE</scope>
    <source>
        <tissue evidence="12">Leaves</tissue>
    </source>
</reference>
<dbReference type="SUPFAM" id="SSF56112">
    <property type="entry name" value="Protein kinase-like (PK-like)"/>
    <property type="match status" value="1"/>
</dbReference>
<evidence type="ECO:0000256" key="1">
    <source>
        <dbReference type="ARBA" id="ARBA00009903"/>
    </source>
</evidence>
<dbReference type="GO" id="GO:0005886">
    <property type="term" value="C:plasma membrane"/>
    <property type="evidence" value="ECO:0000318"/>
    <property type="project" value="GO_Central"/>
</dbReference>
<dbReference type="InterPro" id="IPR000719">
    <property type="entry name" value="Prot_kinase_dom"/>
</dbReference>
<comment type="catalytic activity">
    <reaction evidence="8">
        <text>L-threonyl-[protein] + ATP = O-phospho-L-threonyl-[protein] + ADP + H(+)</text>
        <dbReference type="Rhea" id="RHEA:46608"/>
        <dbReference type="Rhea" id="RHEA-COMP:11060"/>
        <dbReference type="Rhea" id="RHEA-COMP:11605"/>
        <dbReference type="ChEBI" id="CHEBI:15378"/>
        <dbReference type="ChEBI" id="CHEBI:30013"/>
        <dbReference type="ChEBI" id="CHEBI:30616"/>
        <dbReference type="ChEBI" id="CHEBI:61977"/>
        <dbReference type="ChEBI" id="CHEBI:456216"/>
        <dbReference type="EC" id="2.7.11.1"/>
    </reaction>
</comment>
<evidence type="ECO:0000256" key="5">
    <source>
        <dbReference type="ARBA" id="ARBA00022741"/>
    </source>
</evidence>
<keyword evidence="7" id="KW-0067">ATP-binding</keyword>
<reference evidence="13" key="2">
    <citation type="submission" date="2017-02" db="EMBL/GenBank/DDBJ databases">
        <title>Sunflower complete genome.</title>
        <authorList>
            <person name="Langlade N."/>
            <person name="Munos S."/>
        </authorList>
    </citation>
    <scope>NUCLEOTIDE SEQUENCE [LARGE SCALE GENOMIC DNA]</scope>
    <source>
        <tissue evidence="13">Leaves</tissue>
    </source>
</reference>
<keyword evidence="14" id="KW-1185">Reference proteome</keyword>
<dbReference type="InParanoid" id="A0A251U793"/>
<name>A0A251U793_HELAN</name>
<dbReference type="InterPro" id="IPR011009">
    <property type="entry name" value="Kinase-like_dom_sf"/>
</dbReference>
<dbReference type="OMA" id="MARANSF"/>
<evidence type="ECO:0000256" key="6">
    <source>
        <dbReference type="ARBA" id="ARBA00022777"/>
    </source>
</evidence>
<evidence type="ECO:0000313" key="13">
    <source>
        <dbReference type="EMBL" id="OTG19228.1"/>
    </source>
</evidence>
<dbReference type="PROSITE" id="PS51285">
    <property type="entry name" value="AGC_KINASE_CTER"/>
    <property type="match status" value="1"/>
</dbReference>
<accession>A0A251U793</accession>
<evidence type="ECO:0000259" key="10">
    <source>
        <dbReference type="PROSITE" id="PS50011"/>
    </source>
</evidence>
<dbReference type="EC" id="2.7.11.1" evidence="2"/>
<dbReference type="PROSITE" id="PS50011">
    <property type="entry name" value="PROTEIN_KINASE_DOM"/>
    <property type="match status" value="1"/>
</dbReference>
<keyword evidence="5" id="KW-0547">Nucleotide-binding</keyword>
<dbReference type="GO" id="GO:0004674">
    <property type="term" value="F:protein serine/threonine kinase activity"/>
    <property type="evidence" value="ECO:0000318"/>
    <property type="project" value="GO_Central"/>
</dbReference>
<dbReference type="GO" id="GO:0005634">
    <property type="term" value="C:nucleus"/>
    <property type="evidence" value="ECO:0000318"/>
    <property type="project" value="GO_Central"/>
</dbReference>
<organism evidence="13 14">
    <name type="scientific">Helianthus annuus</name>
    <name type="common">Common sunflower</name>
    <dbReference type="NCBI Taxonomy" id="4232"/>
    <lineage>
        <taxon>Eukaryota</taxon>
        <taxon>Viridiplantae</taxon>
        <taxon>Streptophyta</taxon>
        <taxon>Embryophyta</taxon>
        <taxon>Tracheophyta</taxon>
        <taxon>Spermatophyta</taxon>
        <taxon>Magnoliopsida</taxon>
        <taxon>eudicotyledons</taxon>
        <taxon>Gunneridae</taxon>
        <taxon>Pentapetalae</taxon>
        <taxon>asterids</taxon>
        <taxon>campanulids</taxon>
        <taxon>Asterales</taxon>
        <taxon>Asteraceae</taxon>
        <taxon>Asteroideae</taxon>
        <taxon>Heliantheae alliance</taxon>
        <taxon>Heliantheae</taxon>
        <taxon>Helianthus</taxon>
    </lineage>
</organism>
<proteinExistence type="inferred from homology"/>
<evidence type="ECO:0000313" key="12">
    <source>
        <dbReference type="EMBL" id="KAF5796187.1"/>
    </source>
</evidence>